<dbReference type="EMBL" id="VSRR010115821">
    <property type="protein sequence ID" value="MPC98838.1"/>
    <property type="molecule type" value="Genomic_DNA"/>
</dbReference>
<feature type="compositionally biased region" description="Low complexity" evidence="1">
    <location>
        <begin position="1"/>
        <end position="17"/>
    </location>
</feature>
<dbReference type="Proteomes" id="UP000324222">
    <property type="component" value="Unassembled WGS sequence"/>
</dbReference>
<gene>
    <name evidence="2" type="ORF">E2C01_094223</name>
</gene>
<evidence type="ECO:0000256" key="1">
    <source>
        <dbReference type="SAM" id="MobiDB-lite"/>
    </source>
</evidence>
<organism evidence="2 3">
    <name type="scientific">Portunus trituberculatus</name>
    <name type="common">Swimming crab</name>
    <name type="synonym">Neptunus trituberculatus</name>
    <dbReference type="NCBI Taxonomy" id="210409"/>
    <lineage>
        <taxon>Eukaryota</taxon>
        <taxon>Metazoa</taxon>
        <taxon>Ecdysozoa</taxon>
        <taxon>Arthropoda</taxon>
        <taxon>Crustacea</taxon>
        <taxon>Multicrustacea</taxon>
        <taxon>Malacostraca</taxon>
        <taxon>Eumalacostraca</taxon>
        <taxon>Eucarida</taxon>
        <taxon>Decapoda</taxon>
        <taxon>Pleocyemata</taxon>
        <taxon>Brachyura</taxon>
        <taxon>Eubrachyura</taxon>
        <taxon>Portunoidea</taxon>
        <taxon>Portunidae</taxon>
        <taxon>Portuninae</taxon>
        <taxon>Portunus</taxon>
    </lineage>
</organism>
<evidence type="ECO:0000313" key="3">
    <source>
        <dbReference type="Proteomes" id="UP000324222"/>
    </source>
</evidence>
<feature type="region of interest" description="Disordered" evidence="1">
    <location>
        <begin position="1"/>
        <end position="56"/>
    </location>
</feature>
<sequence length="88" mass="9548">MRGLADASSRTSSSLRGSEWRGRSQGIRYPREGQKAARGGLVTPYTSTCRRPPLPPPGNALHHLHLLILSPIFASPGLLPPRVTLIIQ</sequence>
<comment type="caution">
    <text evidence="2">The sequence shown here is derived from an EMBL/GenBank/DDBJ whole genome shotgun (WGS) entry which is preliminary data.</text>
</comment>
<keyword evidence="3" id="KW-1185">Reference proteome</keyword>
<proteinExistence type="predicted"/>
<name>A0A5B7K112_PORTR</name>
<evidence type="ECO:0000313" key="2">
    <source>
        <dbReference type="EMBL" id="MPC98838.1"/>
    </source>
</evidence>
<protein>
    <submittedName>
        <fullName evidence="2">Uncharacterized protein</fullName>
    </submittedName>
</protein>
<dbReference type="AlphaFoldDB" id="A0A5B7K112"/>
<accession>A0A5B7K112</accession>
<reference evidence="2 3" key="1">
    <citation type="submission" date="2019-05" db="EMBL/GenBank/DDBJ databases">
        <title>Another draft genome of Portunus trituberculatus and its Hox gene families provides insights of decapod evolution.</title>
        <authorList>
            <person name="Jeong J.-H."/>
            <person name="Song I."/>
            <person name="Kim S."/>
            <person name="Choi T."/>
            <person name="Kim D."/>
            <person name="Ryu S."/>
            <person name="Kim W."/>
        </authorList>
    </citation>
    <scope>NUCLEOTIDE SEQUENCE [LARGE SCALE GENOMIC DNA]</scope>
    <source>
        <tissue evidence="2">Muscle</tissue>
    </source>
</reference>